<feature type="signal peptide" evidence="1">
    <location>
        <begin position="1"/>
        <end position="22"/>
    </location>
</feature>
<feature type="domain" description="Bacterial alpha-L-rhamnosidase N-terminal" evidence="2">
    <location>
        <begin position="64"/>
        <end position="202"/>
    </location>
</feature>
<evidence type="ECO:0000259" key="3">
    <source>
        <dbReference type="Pfam" id="PF17389"/>
    </source>
</evidence>
<dbReference type="InterPro" id="IPR008928">
    <property type="entry name" value="6-hairpin_glycosidase_sf"/>
</dbReference>
<dbReference type="AlphaFoldDB" id="A0A5B2VU00"/>
<feature type="domain" description="Alpha-L-rhamnosidase six-hairpin glycosidase" evidence="3">
    <location>
        <begin position="378"/>
        <end position="702"/>
    </location>
</feature>
<dbReference type="Pfam" id="PF08531">
    <property type="entry name" value="Bac_rhamnosid_N"/>
    <property type="match status" value="1"/>
</dbReference>
<evidence type="ECO:0000313" key="5">
    <source>
        <dbReference type="EMBL" id="KAA2242701.1"/>
    </source>
</evidence>
<feature type="chain" id="PRO_5022874722" evidence="1">
    <location>
        <begin position="23"/>
        <end position="788"/>
    </location>
</feature>
<reference evidence="5 6" key="2">
    <citation type="submission" date="2019-09" db="EMBL/GenBank/DDBJ databases">
        <authorList>
            <person name="Jin C."/>
        </authorList>
    </citation>
    <scope>NUCLEOTIDE SEQUENCE [LARGE SCALE GENOMIC DNA]</scope>
    <source>
        <strain evidence="5 6">BN140078</strain>
    </source>
</reference>
<dbReference type="InterPro" id="IPR008979">
    <property type="entry name" value="Galactose-bd-like_sf"/>
</dbReference>
<name>A0A5B2VU00_9BACT</name>
<dbReference type="SUPFAM" id="SSF49785">
    <property type="entry name" value="Galactose-binding domain-like"/>
    <property type="match status" value="1"/>
</dbReference>
<dbReference type="SUPFAM" id="SSF48208">
    <property type="entry name" value="Six-hairpin glycosidases"/>
    <property type="match status" value="1"/>
</dbReference>
<dbReference type="InterPro" id="IPR013737">
    <property type="entry name" value="Bac_rhamnosid_N"/>
</dbReference>
<keyword evidence="1" id="KW-0732">Signal</keyword>
<dbReference type="EMBL" id="VUOC01000002">
    <property type="protein sequence ID" value="KAA2242701.1"/>
    <property type="molecule type" value="Genomic_DNA"/>
</dbReference>
<dbReference type="InterPro" id="IPR035396">
    <property type="entry name" value="Bac_rhamnosid6H"/>
</dbReference>
<evidence type="ECO:0000256" key="1">
    <source>
        <dbReference type="SAM" id="SignalP"/>
    </source>
</evidence>
<dbReference type="PANTHER" id="PTHR34987">
    <property type="entry name" value="C, PUTATIVE (AFU_ORTHOLOGUE AFUA_3G02880)-RELATED"/>
    <property type="match status" value="1"/>
</dbReference>
<sequence length="788" mass="88278">MSKLFSALLALCSFLLTQCSYAQFATADPVGRPWNANWIAAPNDPGTGYGVYYFRKNIDLAAKPASFIIHVSADNRYKLYVNGTLVSLGPARGDTYYWNYETVDLAPYLTAGKNMVAALVFNEAENRPEAQITVRTAFIIQGNTPAEEILNTNNTWKCIRDNGYQPVTGFFAASTGELVDMNQSVKGWTVLDFDDSSWPMAANLFQGHLKGGSDGFGWMLVPSSLPQMEMTDERIPAMRKAAGITLPAGFPATKTTVTIPADTTVSFLLDQTHLTNAYIHLKFSKGKNAGISMRYAESLYDDLKKYGDRKGNRNDVDGKDFKGRKDSVISDGSTGQSYTTLYWRSFRYILVTVHTQGEPLVIDDISGTFTGYPFKFNAAFNTGNTEIKKILDIGWRTARLCAMETYFDCPYYEQLQYIGDTRIQAMISYYNSGDERLARNAINLMDHSRTTEGVTQSRWPTHSTQIISTFSLWYVGMLHDYWMYRADSNFIKDKLVGERVVLDFFNKYQGADGSVRGLPYWNFIDWVGGKGWDFAMPPKGTDGASAILDLQLLMAYQWAAELEGAMGMQAYAALYQQRASQLQRTIRAKYWNAARKLYADTDQKDVYSQHANALAVLAGLVNKQDLPELCQHLLQDKSLTQCTIYFKYYLHQALAKGGLGDDYLKWLDVWRDNIKMGLTTWAEVSDLPNSRSDCHAWGASPNIEFFRMVLGIDSDAPGFRRIKIEPHLGELKAVSGEIPHPAGKVAVAYALEGGKWKVKVVLPEGITGTLVWKGKKYGLKAGENRLEI</sequence>
<accession>A0A5B2VU00</accession>
<keyword evidence="6" id="KW-1185">Reference proteome</keyword>
<dbReference type="InterPro" id="IPR035398">
    <property type="entry name" value="Bac_rhamnosid_C"/>
</dbReference>
<dbReference type="Gene3D" id="2.60.120.260">
    <property type="entry name" value="Galactose-binding domain-like"/>
    <property type="match status" value="2"/>
</dbReference>
<organism evidence="5 6">
    <name type="scientific">Chitinophaga agrisoli</name>
    <dbReference type="NCBI Taxonomy" id="2607653"/>
    <lineage>
        <taxon>Bacteria</taxon>
        <taxon>Pseudomonadati</taxon>
        <taxon>Bacteroidota</taxon>
        <taxon>Chitinophagia</taxon>
        <taxon>Chitinophagales</taxon>
        <taxon>Chitinophagaceae</taxon>
        <taxon>Chitinophaga</taxon>
    </lineage>
</organism>
<evidence type="ECO:0000259" key="4">
    <source>
        <dbReference type="Pfam" id="PF17390"/>
    </source>
</evidence>
<dbReference type="Pfam" id="PF17389">
    <property type="entry name" value="Bac_rhamnosid6H"/>
    <property type="match status" value="1"/>
</dbReference>
<dbReference type="GO" id="GO:0005975">
    <property type="term" value="P:carbohydrate metabolic process"/>
    <property type="evidence" value="ECO:0007669"/>
    <property type="project" value="InterPro"/>
</dbReference>
<protein>
    <submittedName>
        <fullName evidence="5">Bacterial alpha-L-rhamnosidase</fullName>
    </submittedName>
</protein>
<evidence type="ECO:0000259" key="2">
    <source>
        <dbReference type="Pfam" id="PF08531"/>
    </source>
</evidence>
<dbReference type="PANTHER" id="PTHR34987:SF2">
    <property type="entry name" value="B, PUTATIVE (AFU_ORTHOLOGUE AFUA_7G05040)-RELATED"/>
    <property type="match status" value="1"/>
</dbReference>
<evidence type="ECO:0000313" key="6">
    <source>
        <dbReference type="Proteomes" id="UP000324611"/>
    </source>
</evidence>
<gene>
    <name evidence="5" type="ORF">F0L74_09235</name>
</gene>
<dbReference type="Gene3D" id="1.50.10.10">
    <property type="match status" value="1"/>
</dbReference>
<dbReference type="Gene3D" id="2.60.420.10">
    <property type="entry name" value="Maltose phosphorylase, domain 3"/>
    <property type="match status" value="1"/>
</dbReference>
<reference evidence="5 6" key="1">
    <citation type="submission" date="2019-09" db="EMBL/GenBank/DDBJ databases">
        <title>Chitinophaga ginsengihumi sp. nov., isolated from soil of ginseng rhizosphere.</title>
        <authorList>
            <person name="Lee J."/>
        </authorList>
    </citation>
    <scope>NUCLEOTIDE SEQUENCE [LARGE SCALE GENOMIC DNA]</scope>
    <source>
        <strain evidence="5 6">BN140078</strain>
    </source>
</reference>
<dbReference type="Proteomes" id="UP000324611">
    <property type="component" value="Unassembled WGS sequence"/>
</dbReference>
<dbReference type="RefSeq" id="WP_149837574.1">
    <property type="nucleotide sequence ID" value="NZ_VUOC01000002.1"/>
</dbReference>
<dbReference type="InterPro" id="IPR012341">
    <property type="entry name" value="6hp_glycosidase-like_sf"/>
</dbReference>
<proteinExistence type="predicted"/>
<feature type="domain" description="Alpha-L-rhamnosidase C-terminal" evidence="4">
    <location>
        <begin position="711"/>
        <end position="784"/>
    </location>
</feature>
<dbReference type="Pfam" id="PF17390">
    <property type="entry name" value="Bac_rhamnosid_C"/>
    <property type="match status" value="1"/>
</dbReference>
<comment type="caution">
    <text evidence="5">The sequence shown here is derived from an EMBL/GenBank/DDBJ whole genome shotgun (WGS) entry which is preliminary data.</text>
</comment>